<dbReference type="Pfam" id="PF03435">
    <property type="entry name" value="Sacchrp_dh_NADP"/>
    <property type="match status" value="1"/>
</dbReference>
<dbReference type="InterPro" id="IPR051276">
    <property type="entry name" value="Saccharopine_DH-like_oxidrdct"/>
</dbReference>
<evidence type="ECO:0000256" key="1">
    <source>
        <dbReference type="ARBA" id="ARBA00038048"/>
    </source>
</evidence>
<feature type="domain" description="Saccharopine dehydrogenase NADP binding" evidence="2">
    <location>
        <begin position="19"/>
        <end position="141"/>
    </location>
</feature>
<comment type="similarity">
    <text evidence="1">Belongs to the saccharopine dehydrogenase family.</text>
</comment>
<evidence type="ECO:0000259" key="2">
    <source>
        <dbReference type="Pfam" id="PF03435"/>
    </source>
</evidence>
<sequence>MIDFDELDEVEPERRLYDIVVFGCTGFSGCLVVEHLDMLLEKAKEKNVSWALAGRNRDKLAKMASKCRTRPKVIVASTPEEIHQMAEEATVIIALAGPYLDCGEQVVKACVEKGTHYVDITGEVNFGHFLISKYHQQAKEKSLRLVQFAGAMCVPDDMGAYLLARKLGPLKQLRVYTWGYSFRGGGSFQTGLTVVERMLPDSMAVYHHPFSLGGHRKADLRPEEFDCRATEADALFPTTWVMPGYVSHTTSRVLRRSCGLFEELTMEDAPKYGENLMVVVRDLALDKKEAEYAAWANPVPADIKDTMKQARTMEEMRRRGVVPPPGLGPPKEARVFGFTETYVVAEAESGHWGYVHFTGPEGYEVTAVTCACAALVLLEEQEALSASGVLTPAVAFHGTSFLDRLQADSFAGGPKLHFEVCDGKPSEDEVIAALTAAAKKRQKANEQLESGLKAWDLPALLK</sequence>
<dbReference type="PANTHER" id="PTHR12286:SF5">
    <property type="entry name" value="SACCHAROPINE DEHYDROGENASE-LIKE OXIDOREDUCTASE"/>
    <property type="match status" value="1"/>
</dbReference>
<dbReference type="SUPFAM" id="SSF51735">
    <property type="entry name" value="NAD(P)-binding Rossmann-fold domains"/>
    <property type="match status" value="1"/>
</dbReference>
<gene>
    <name evidence="3" type="ORF">SCF082_LOCUS4062</name>
</gene>
<dbReference type="Proteomes" id="UP001642464">
    <property type="component" value="Unassembled WGS sequence"/>
</dbReference>
<evidence type="ECO:0000313" key="3">
    <source>
        <dbReference type="EMBL" id="CAK8994759.1"/>
    </source>
</evidence>
<keyword evidence="4" id="KW-1185">Reference proteome</keyword>
<reference evidence="3 4" key="1">
    <citation type="submission" date="2024-02" db="EMBL/GenBank/DDBJ databases">
        <authorList>
            <person name="Chen Y."/>
            <person name="Shah S."/>
            <person name="Dougan E. K."/>
            <person name="Thang M."/>
            <person name="Chan C."/>
        </authorList>
    </citation>
    <scope>NUCLEOTIDE SEQUENCE [LARGE SCALE GENOMIC DNA]</scope>
</reference>
<organism evidence="3 4">
    <name type="scientific">Durusdinium trenchii</name>
    <dbReference type="NCBI Taxonomy" id="1381693"/>
    <lineage>
        <taxon>Eukaryota</taxon>
        <taxon>Sar</taxon>
        <taxon>Alveolata</taxon>
        <taxon>Dinophyceae</taxon>
        <taxon>Suessiales</taxon>
        <taxon>Symbiodiniaceae</taxon>
        <taxon>Durusdinium</taxon>
    </lineage>
</organism>
<name>A0ABP0I033_9DINO</name>
<dbReference type="InterPro" id="IPR005097">
    <property type="entry name" value="Sacchrp_dh_NADP-bd"/>
</dbReference>
<dbReference type="EMBL" id="CAXAMM010002113">
    <property type="protein sequence ID" value="CAK8994759.1"/>
    <property type="molecule type" value="Genomic_DNA"/>
</dbReference>
<protein>
    <submittedName>
        <fullName evidence="3">Trans-acting enoyl reductase</fullName>
    </submittedName>
</protein>
<comment type="caution">
    <text evidence="3">The sequence shown here is derived from an EMBL/GenBank/DDBJ whole genome shotgun (WGS) entry which is preliminary data.</text>
</comment>
<dbReference type="Gene3D" id="3.40.50.720">
    <property type="entry name" value="NAD(P)-binding Rossmann-like Domain"/>
    <property type="match status" value="1"/>
</dbReference>
<evidence type="ECO:0000313" key="4">
    <source>
        <dbReference type="Proteomes" id="UP001642464"/>
    </source>
</evidence>
<proteinExistence type="inferred from homology"/>
<dbReference type="InterPro" id="IPR036291">
    <property type="entry name" value="NAD(P)-bd_dom_sf"/>
</dbReference>
<accession>A0ABP0I033</accession>
<dbReference type="PANTHER" id="PTHR12286">
    <property type="entry name" value="SACCHAROPINE DEHYDROGENASE-LIKE OXIDOREDUCTASE"/>
    <property type="match status" value="1"/>
</dbReference>